<dbReference type="InterPro" id="IPR023271">
    <property type="entry name" value="Aquaporin-like"/>
</dbReference>
<proteinExistence type="predicted"/>
<feature type="transmembrane region" description="Helical" evidence="5">
    <location>
        <begin position="30"/>
        <end position="53"/>
    </location>
</feature>
<keyword evidence="2 5" id="KW-0812">Transmembrane</keyword>
<feature type="non-terminal residue" evidence="6">
    <location>
        <position position="1"/>
    </location>
</feature>
<keyword evidence="4 5" id="KW-0472">Membrane</keyword>
<gene>
    <name evidence="6" type="ORF">SARC_14831</name>
</gene>
<protein>
    <submittedName>
        <fullName evidence="6">Uncharacterized protein</fullName>
    </submittedName>
</protein>
<comment type="subcellular location">
    <subcellularLocation>
        <location evidence="1">Membrane</location>
        <topology evidence="1">Multi-pass membrane protein</topology>
    </subcellularLocation>
</comment>
<organism evidence="6 7">
    <name type="scientific">Sphaeroforma arctica JP610</name>
    <dbReference type="NCBI Taxonomy" id="667725"/>
    <lineage>
        <taxon>Eukaryota</taxon>
        <taxon>Ichthyosporea</taxon>
        <taxon>Ichthyophonida</taxon>
        <taxon>Sphaeroforma</taxon>
    </lineage>
</organism>
<evidence type="ECO:0000313" key="6">
    <source>
        <dbReference type="EMBL" id="KNC72612.1"/>
    </source>
</evidence>
<dbReference type="RefSeq" id="XP_014146514.1">
    <property type="nucleotide sequence ID" value="XM_014291039.1"/>
</dbReference>
<dbReference type="GO" id="GO:0016020">
    <property type="term" value="C:membrane"/>
    <property type="evidence" value="ECO:0007669"/>
    <property type="project" value="UniProtKB-SubCell"/>
</dbReference>
<dbReference type="STRING" id="667725.A0A0L0F7B0"/>
<dbReference type="OrthoDB" id="3222at2759"/>
<reference evidence="6 7" key="1">
    <citation type="submission" date="2011-02" db="EMBL/GenBank/DDBJ databases">
        <title>The Genome Sequence of Sphaeroforma arctica JP610.</title>
        <authorList>
            <consortium name="The Broad Institute Genome Sequencing Platform"/>
            <person name="Russ C."/>
            <person name="Cuomo C."/>
            <person name="Young S.K."/>
            <person name="Zeng Q."/>
            <person name="Gargeya S."/>
            <person name="Alvarado L."/>
            <person name="Berlin A."/>
            <person name="Chapman S.B."/>
            <person name="Chen Z."/>
            <person name="Freedman E."/>
            <person name="Gellesch M."/>
            <person name="Goldberg J."/>
            <person name="Griggs A."/>
            <person name="Gujja S."/>
            <person name="Heilman E."/>
            <person name="Heiman D."/>
            <person name="Howarth C."/>
            <person name="Mehta T."/>
            <person name="Neiman D."/>
            <person name="Pearson M."/>
            <person name="Roberts A."/>
            <person name="Saif S."/>
            <person name="Shea T."/>
            <person name="Shenoy N."/>
            <person name="Sisk P."/>
            <person name="Stolte C."/>
            <person name="Sykes S."/>
            <person name="White J."/>
            <person name="Yandava C."/>
            <person name="Burger G."/>
            <person name="Gray M.W."/>
            <person name="Holland P.W.H."/>
            <person name="King N."/>
            <person name="Lang F.B.F."/>
            <person name="Roger A.J."/>
            <person name="Ruiz-Trillo I."/>
            <person name="Haas B."/>
            <person name="Nusbaum C."/>
            <person name="Birren B."/>
        </authorList>
    </citation>
    <scope>NUCLEOTIDE SEQUENCE [LARGE SCALE GENOMIC DNA]</scope>
    <source>
        <strain evidence="6 7">JP610</strain>
    </source>
</reference>
<evidence type="ECO:0000256" key="2">
    <source>
        <dbReference type="ARBA" id="ARBA00022692"/>
    </source>
</evidence>
<keyword evidence="7" id="KW-1185">Reference proteome</keyword>
<dbReference type="AlphaFoldDB" id="A0A0L0F7B0"/>
<dbReference type="Proteomes" id="UP000054560">
    <property type="component" value="Unassembled WGS sequence"/>
</dbReference>
<sequence>QGYSANAARDCAPRLAHYVLPIPNKGPSEWHYAVVSFFGPYVGAFFGGLFMVAARQMNQYPDWAWEKIKTQTMFGGLTDVF</sequence>
<evidence type="ECO:0000256" key="3">
    <source>
        <dbReference type="ARBA" id="ARBA00022989"/>
    </source>
</evidence>
<dbReference type="SUPFAM" id="SSF81338">
    <property type="entry name" value="Aquaporin-like"/>
    <property type="match status" value="1"/>
</dbReference>
<evidence type="ECO:0000256" key="1">
    <source>
        <dbReference type="ARBA" id="ARBA00004141"/>
    </source>
</evidence>
<evidence type="ECO:0000256" key="5">
    <source>
        <dbReference type="SAM" id="Phobius"/>
    </source>
</evidence>
<keyword evidence="3 5" id="KW-1133">Transmembrane helix</keyword>
<evidence type="ECO:0000256" key="4">
    <source>
        <dbReference type="ARBA" id="ARBA00023136"/>
    </source>
</evidence>
<accession>A0A0L0F7B0</accession>
<dbReference type="Gene3D" id="1.20.1080.10">
    <property type="entry name" value="Glycerol uptake facilitator protein"/>
    <property type="match status" value="1"/>
</dbReference>
<dbReference type="GeneID" id="25915335"/>
<dbReference type="EMBL" id="KQ246757">
    <property type="protein sequence ID" value="KNC72612.1"/>
    <property type="molecule type" value="Genomic_DNA"/>
</dbReference>
<name>A0A0L0F7B0_9EUKA</name>
<evidence type="ECO:0000313" key="7">
    <source>
        <dbReference type="Proteomes" id="UP000054560"/>
    </source>
</evidence>